<dbReference type="EMBL" id="CP034752">
    <property type="protein sequence ID" value="QBH97024.1"/>
    <property type="molecule type" value="Genomic_DNA"/>
</dbReference>
<organism evidence="2 3">
    <name type="scientific">Limnobaculum zhutongyuii</name>
    <dbReference type="NCBI Taxonomy" id="2498113"/>
    <lineage>
        <taxon>Bacteria</taxon>
        <taxon>Pseudomonadati</taxon>
        <taxon>Pseudomonadota</taxon>
        <taxon>Gammaproteobacteria</taxon>
        <taxon>Enterobacterales</taxon>
        <taxon>Budviciaceae</taxon>
        <taxon>Limnobaculum</taxon>
    </lineage>
</organism>
<dbReference type="KEGG" id="prag:EKN56_11835"/>
<reference evidence="2 3" key="1">
    <citation type="submission" date="2019-03" db="EMBL/GenBank/DDBJ databases">
        <title>Pragia sp. nov. isolated from the gut tract of Carduelis flavirostris.</title>
        <authorList>
            <person name="Ge Y."/>
        </authorList>
    </citation>
    <scope>NUCLEOTIDE SEQUENCE [LARGE SCALE GENOMIC DNA]</scope>
    <source>
        <strain evidence="2 3">CF-458</strain>
    </source>
</reference>
<accession>A0A411WLC7</accession>
<proteinExistence type="predicted"/>
<feature type="region of interest" description="Disordered" evidence="1">
    <location>
        <begin position="1"/>
        <end position="53"/>
    </location>
</feature>
<dbReference type="Proteomes" id="UP000293154">
    <property type="component" value="Chromosome"/>
</dbReference>
<evidence type="ECO:0000313" key="2">
    <source>
        <dbReference type="EMBL" id="QBH97024.1"/>
    </source>
</evidence>
<evidence type="ECO:0000256" key="1">
    <source>
        <dbReference type="SAM" id="MobiDB-lite"/>
    </source>
</evidence>
<gene>
    <name evidence="2" type="ORF">EKN56_11835</name>
</gene>
<keyword evidence="3" id="KW-1185">Reference proteome</keyword>
<dbReference type="RefSeq" id="WP_130591966.1">
    <property type="nucleotide sequence ID" value="NZ_CP034752.1"/>
</dbReference>
<protein>
    <submittedName>
        <fullName evidence="2">Uncharacterized protein</fullName>
    </submittedName>
</protein>
<dbReference type="AlphaFoldDB" id="A0A411WLC7"/>
<name>A0A411WLC7_9GAMM</name>
<evidence type="ECO:0000313" key="3">
    <source>
        <dbReference type="Proteomes" id="UP000293154"/>
    </source>
</evidence>
<sequence>MADNTDGELGKIIATQGVSPEEKPECEQAGSAKEQGNNVYDKAKDARRSEDAKTKFENKARAVAGAFVKTGNELFDNMIMKMISCHSASASFNSEFETGQKKGTIEMCDGKSYTFGPQRHTQFACHAETKLISALADVGLLKSAKITFNIFWKNSEGISNVPCPSCFDAMCFAATECNADIFVCSEKNKKVPLDKDGECKDKEDGYEDFLSRIKR</sequence>
<feature type="compositionally biased region" description="Basic and acidic residues" evidence="1">
    <location>
        <begin position="41"/>
        <end position="53"/>
    </location>
</feature>